<dbReference type="Proteomes" id="UP000315673">
    <property type="component" value="Chromosome"/>
</dbReference>
<dbReference type="AlphaFoldDB" id="A0A5B8LE76"/>
<evidence type="ECO:0000313" key="2">
    <source>
        <dbReference type="EMBL" id="QDZ06065.1"/>
    </source>
</evidence>
<name>A0A5B8LE76_9SPHN</name>
<gene>
    <name evidence="2" type="ORF">FPZ24_00070</name>
</gene>
<dbReference type="KEGG" id="spai:FPZ24_00070"/>
<keyword evidence="3" id="KW-1185">Reference proteome</keyword>
<evidence type="ECO:0000313" key="3">
    <source>
        <dbReference type="Proteomes" id="UP000315673"/>
    </source>
</evidence>
<sequence length="118" mass="12513">MRGSSIAGLPLPPWSPSISRGVLAGVISSSAYTHRLSASPRKSVSDPQKRDGSIDAHQLPPRAEVQLSRIALGGECVIRVSSGSLPLTRSSFDGPTCSPDDHRYQPMPRVLSNTTCCS</sequence>
<evidence type="ECO:0000256" key="1">
    <source>
        <dbReference type="SAM" id="MobiDB-lite"/>
    </source>
</evidence>
<organism evidence="2 3">
    <name type="scientific">Sphingomonas panacisoli</name>
    <dbReference type="NCBI Taxonomy" id="1813879"/>
    <lineage>
        <taxon>Bacteria</taxon>
        <taxon>Pseudomonadati</taxon>
        <taxon>Pseudomonadota</taxon>
        <taxon>Alphaproteobacteria</taxon>
        <taxon>Sphingomonadales</taxon>
        <taxon>Sphingomonadaceae</taxon>
        <taxon>Sphingomonas</taxon>
    </lineage>
</organism>
<accession>A0A5B8LE76</accession>
<feature type="region of interest" description="Disordered" evidence="1">
    <location>
        <begin position="35"/>
        <end position="60"/>
    </location>
</feature>
<protein>
    <submittedName>
        <fullName evidence="2">Uncharacterized protein</fullName>
    </submittedName>
</protein>
<proteinExistence type="predicted"/>
<dbReference type="EMBL" id="CP042306">
    <property type="protein sequence ID" value="QDZ06065.1"/>
    <property type="molecule type" value="Genomic_DNA"/>
</dbReference>
<reference evidence="2 3" key="1">
    <citation type="submission" date="2019-07" db="EMBL/GenBank/DDBJ databases">
        <title>Full genome sequence of Sphingomonas sp. 4R-6-7(HKS19).</title>
        <authorList>
            <person name="Im W.-T."/>
        </authorList>
    </citation>
    <scope>NUCLEOTIDE SEQUENCE [LARGE SCALE GENOMIC DNA]</scope>
    <source>
        <strain evidence="2 3">HKS19</strain>
    </source>
</reference>
<feature type="compositionally biased region" description="Basic and acidic residues" evidence="1">
    <location>
        <begin position="43"/>
        <end position="54"/>
    </location>
</feature>
<dbReference type="RefSeq" id="WP_146569148.1">
    <property type="nucleotide sequence ID" value="NZ_CP042306.1"/>
</dbReference>